<proteinExistence type="predicted"/>
<dbReference type="HOGENOM" id="CLU_2921753_0_0_6"/>
<reference evidence="1" key="1">
    <citation type="submission" date="2013-07" db="EMBL/GenBank/DDBJ databases">
        <title>Sub-species coevolution in mutualistic symbiosis.</title>
        <authorList>
            <person name="Murfin K."/>
            <person name="Klassen J."/>
            <person name="Lee M."/>
            <person name="Forst S."/>
            <person name="Stock P."/>
            <person name="Goodrich-Blair H."/>
        </authorList>
    </citation>
    <scope>NUCLEOTIDE SEQUENCE [LARGE SCALE GENOMIC DNA]</scope>
    <source>
        <strain evidence="1">Oregonense</strain>
    </source>
</reference>
<comment type="caution">
    <text evidence="1">The sequence shown here is derived from an EMBL/GenBank/DDBJ whole genome shotgun (WGS) entry which is preliminary data.</text>
</comment>
<name>A0A077NX84_XENBV</name>
<evidence type="ECO:0000313" key="1">
    <source>
        <dbReference type="EMBL" id="CDH06752.1"/>
    </source>
</evidence>
<dbReference type="Proteomes" id="UP000028483">
    <property type="component" value="Unassembled WGS sequence"/>
</dbReference>
<dbReference type="PROSITE" id="PS51257">
    <property type="entry name" value="PROKAR_LIPOPROTEIN"/>
    <property type="match status" value="1"/>
</dbReference>
<sequence>MSPIKQSVKVFLPLAKSNGQGLAALCSLTLVGCFCQCACAHPFNGGSGRGGFGLAGVNPVC</sequence>
<protein>
    <recommendedName>
        <fullName evidence="2">Lipoprotein</fullName>
    </recommendedName>
</protein>
<accession>A0A077NX84</accession>
<evidence type="ECO:0008006" key="2">
    <source>
        <dbReference type="Google" id="ProtNLM"/>
    </source>
</evidence>
<dbReference type="EMBL" id="CBSX010000160">
    <property type="protein sequence ID" value="CDH06752.1"/>
    <property type="molecule type" value="Genomic_DNA"/>
</dbReference>
<gene>
    <name evidence="1" type="ORF">XBO1_2420006</name>
</gene>
<dbReference type="AlphaFoldDB" id="A0A077NX84"/>
<organism evidence="1">
    <name type="scientific">Xenorhabdus bovienii str. oregonense</name>
    <dbReference type="NCBI Taxonomy" id="1398202"/>
    <lineage>
        <taxon>Bacteria</taxon>
        <taxon>Pseudomonadati</taxon>
        <taxon>Pseudomonadota</taxon>
        <taxon>Gammaproteobacteria</taxon>
        <taxon>Enterobacterales</taxon>
        <taxon>Morganellaceae</taxon>
        <taxon>Xenorhabdus</taxon>
    </lineage>
</organism>